<evidence type="ECO:0000313" key="2">
    <source>
        <dbReference type="EMBL" id="KAK6765383.1"/>
    </source>
</evidence>
<dbReference type="EMBL" id="JAVFWL010000006">
    <property type="protein sequence ID" value="KAK6765383.1"/>
    <property type="molecule type" value="Genomic_DNA"/>
</dbReference>
<feature type="region of interest" description="Disordered" evidence="1">
    <location>
        <begin position="63"/>
        <end position="87"/>
    </location>
</feature>
<dbReference type="Proteomes" id="UP001303046">
    <property type="component" value="Unassembled WGS sequence"/>
</dbReference>
<sequence>MQTIQSFYHAVYNDSTKPRGQWKLARTVDRSHYCATLKLPNGQTITRPFNLLYPLELPSSKTKVSEHITENTTGHPTSTDEKRARKPQRLHPMITQSLKRSASSAFLTIIQLLLSTASADITSYTPPNTKCASRPQTINTIIYADQCISQGIAVTTSITKDRKPSFCWLPLMCPLGHIRSPVPKMPNTGFCGSKCPCPSWTTSCSAYNGRLAKNSTFKNTPFAIAHFIPHRVCSFTQAEHCSKERKIGAFYQIELYDSTLILVPDLHVRTAEFLHKDDYYCFDHQGNEFEDRSRTMKRLQHAMLEHDRRNHSNSSIVADTNLLQIAITLFCLLLVANHQASPFTEKDDLIHHPTDRKPSSEIHSSTISVKLQKKNTEVRTDPSTHPCTQNVTAASTTLF</sequence>
<feature type="region of interest" description="Disordered" evidence="1">
    <location>
        <begin position="347"/>
        <end position="399"/>
    </location>
</feature>
<gene>
    <name evidence="2" type="primary">Necator_chrX.g25510</name>
    <name evidence="2" type="ORF">RB195_025344</name>
</gene>
<organism evidence="2 3">
    <name type="scientific">Necator americanus</name>
    <name type="common">Human hookworm</name>
    <dbReference type="NCBI Taxonomy" id="51031"/>
    <lineage>
        <taxon>Eukaryota</taxon>
        <taxon>Metazoa</taxon>
        <taxon>Ecdysozoa</taxon>
        <taxon>Nematoda</taxon>
        <taxon>Chromadorea</taxon>
        <taxon>Rhabditida</taxon>
        <taxon>Rhabditina</taxon>
        <taxon>Rhabditomorpha</taxon>
        <taxon>Strongyloidea</taxon>
        <taxon>Ancylostomatidae</taxon>
        <taxon>Bunostominae</taxon>
        <taxon>Necator</taxon>
    </lineage>
</organism>
<keyword evidence="3" id="KW-1185">Reference proteome</keyword>
<accession>A0ABR1ERX8</accession>
<evidence type="ECO:0000313" key="3">
    <source>
        <dbReference type="Proteomes" id="UP001303046"/>
    </source>
</evidence>
<name>A0ABR1ERX8_NECAM</name>
<protein>
    <submittedName>
        <fullName evidence="2">Uncharacterized protein</fullName>
    </submittedName>
</protein>
<comment type="caution">
    <text evidence="2">The sequence shown here is derived from an EMBL/GenBank/DDBJ whole genome shotgun (WGS) entry which is preliminary data.</text>
</comment>
<feature type="compositionally biased region" description="Basic and acidic residues" evidence="1">
    <location>
        <begin position="347"/>
        <end position="360"/>
    </location>
</feature>
<proteinExistence type="predicted"/>
<reference evidence="2 3" key="1">
    <citation type="submission" date="2023-08" db="EMBL/GenBank/DDBJ databases">
        <title>A Necator americanus chromosomal reference genome.</title>
        <authorList>
            <person name="Ilik V."/>
            <person name="Petrzelkova K.J."/>
            <person name="Pardy F."/>
            <person name="Fuh T."/>
            <person name="Niatou-Singa F.S."/>
            <person name="Gouil Q."/>
            <person name="Baker L."/>
            <person name="Ritchie M.E."/>
            <person name="Jex A.R."/>
            <person name="Gazzola D."/>
            <person name="Li H."/>
            <person name="Toshio Fujiwara R."/>
            <person name="Zhan B."/>
            <person name="Aroian R.V."/>
            <person name="Pafco B."/>
            <person name="Schwarz E.M."/>
        </authorList>
    </citation>
    <scope>NUCLEOTIDE SEQUENCE [LARGE SCALE GENOMIC DNA]</scope>
    <source>
        <strain evidence="2 3">Aroian</strain>
        <tissue evidence="2">Whole animal</tissue>
    </source>
</reference>
<evidence type="ECO:0000256" key="1">
    <source>
        <dbReference type="SAM" id="MobiDB-lite"/>
    </source>
</evidence>
<feature type="compositionally biased region" description="Polar residues" evidence="1">
    <location>
        <begin position="383"/>
        <end position="399"/>
    </location>
</feature>